<feature type="non-terminal residue" evidence="3">
    <location>
        <position position="1"/>
    </location>
</feature>
<reference evidence="3 4" key="1">
    <citation type="submission" date="2019-08" db="EMBL/GenBank/DDBJ databases">
        <title>Whole genome of Aphis craccivora.</title>
        <authorList>
            <person name="Voronova N.V."/>
            <person name="Shulinski R.S."/>
            <person name="Bandarenka Y.V."/>
            <person name="Zhorov D.G."/>
            <person name="Warner D."/>
        </authorList>
    </citation>
    <scope>NUCLEOTIDE SEQUENCE [LARGE SCALE GENOMIC DNA]</scope>
    <source>
        <strain evidence="3">180601</strain>
        <tissue evidence="3">Whole Body</tissue>
    </source>
</reference>
<feature type="coiled-coil region" evidence="1">
    <location>
        <begin position="140"/>
        <end position="174"/>
    </location>
</feature>
<protein>
    <submittedName>
        <fullName evidence="3">Uncharacterized protein</fullName>
    </submittedName>
</protein>
<dbReference type="EMBL" id="VUJU01007274">
    <property type="protein sequence ID" value="KAF0746277.1"/>
    <property type="molecule type" value="Genomic_DNA"/>
</dbReference>
<accession>A0A6G0XZV6</accession>
<sequence>TQKKDIILVIMLVILLTLFLIVIVCVGILTLFLLKADPAERENDGGIDTGLNTLSSRWSRLQLYKNEDDAANNVQTVKVSKDTIYAMMQRGVIVLNAKEVKMDDEGHAIDDSDDDRWARECMERICAELDSYHPNVISVIQMINEYFDTLEKMMDQYEEQLSCYNNTLALLTENRLNIEKGIKSKADPCKQPGDDEKVMVVTNDESSHRHWKPLPVPIKHTIVKASRTDDDFLTIFEQFKKAQEEHH</sequence>
<keyword evidence="4" id="KW-1185">Reference proteome</keyword>
<organism evidence="3 4">
    <name type="scientific">Aphis craccivora</name>
    <name type="common">Cowpea aphid</name>
    <dbReference type="NCBI Taxonomy" id="307492"/>
    <lineage>
        <taxon>Eukaryota</taxon>
        <taxon>Metazoa</taxon>
        <taxon>Ecdysozoa</taxon>
        <taxon>Arthropoda</taxon>
        <taxon>Hexapoda</taxon>
        <taxon>Insecta</taxon>
        <taxon>Pterygota</taxon>
        <taxon>Neoptera</taxon>
        <taxon>Paraneoptera</taxon>
        <taxon>Hemiptera</taxon>
        <taxon>Sternorrhyncha</taxon>
        <taxon>Aphidomorpha</taxon>
        <taxon>Aphidoidea</taxon>
        <taxon>Aphididae</taxon>
        <taxon>Aphidini</taxon>
        <taxon>Aphis</taxon>
        <taxon>Aphis</taxon>
    </lineage>
</organism>
<evidence type="ECO:0000313" key="3">
    <source>
        <dbReference type="EMBL" id="KAF0746277.1"/>
    </source>
</evidence>
<dbReference type="OrthoDB" id="6593973at2759"/>
<evidence type="ECO:0000256" key="2">
    <source>
        <dbReference type="SAM" id="Phobius"/>
    </source>
</evidence>
<name>A0A6G0XZV6_APHCR</name>
<keyword evidence="2" id="KW-0812">Transmembrane</keyword>
<keyword evidence="1" id="KW-0175">Coiled coil</keyword>
<gene>
    <name evidence="3" type="ORF">FWK35_00037912</name>
</gene>
<evidence type="ECO:0000313" key="4">
    <source>
        <dbReference type="Proteomes" id="UP000478052"/>
    </source>
</evidence>
<keyword evidence="2" id="KW-1133">Transmembrane helix</keyword>
<dbReference type="Proteomes" id="UP000478052">
    <property type="component" value="Unassembled WGS sequence"/>
</dbReference>
<comment type="caution">
    <text evidence="3">The sequence shown here is derived from an EMBL/GenBank/DDBJ whole genome shotgun (WGS) entry which is preliminary data.</text>
</comment>
<feature type="transmembrane region" description="Helical" evidence="2">
    <location>
        <begin position="6"/>
        <end position="34"/>
    </location>
</feature>
<dbReference type="AlphaFoldDB" id="A0A6G0XZV6"/>
<evidence type="ECO:0000256" key="1">
    <source>
        <dbReference type="SAM" id="Coils"/>
    </source>
</evidence>
<proteinExistence type="predicted"/>
<keyword evidence="2" id="KW-0472">Membrane</keyword>